<accession>A0A1N6F1T0</accession>
<evidence type="ECO:0000313" key="2">
    <source>
        <dbReference type="EMBL" id="SIN89240.1"/>
    </source>
</evidence>
<keyword evidence="1" id="KW-0472">Membrane</keyword>
<evidence type="ECO:0000313" key="3">
    <source>
        <dbReference type="Proteomes" id="UP000184782"/>
    </source>
</evidence>
<keyword evidence="3" id="KW-1185">Reference proteome</keyword>
<dbReference type="EMBL" id="FSRQ01000001">
    <property type="protein sequence ID" value="SIN89240.1"/>
    <property type="molecule type" value="Genomic_DNA"/>
</dbReference>
<dbReference type="Proteomes" id="UP000184782">
    <property type="component" value="Unassembled WGS sequence"/>
</dbReference>
<feature type="transmembrane region" description="Helical" evidence="1">
    <location>
        <begin position="46"/>
        <end position="65"/>
    </location>
</feature>
<reference evidence="3" key="1">
    <citation type="submission" date="2016-12" db="EMBL/GenBank/DDBJ databases">
        <authorList>
            <person name="Varghese N."/>
            <person name="Submissions S."/>
        </authorList>
    </citation>
    <scope>NUCLEOTIDE SEQUENCE [LARGE SCALE GENOMIC DNA]</scope>
    <source>
        <strain evidence="3">DSM 16779</strain>
    </source>
</reference>
<sequence length="128" mass="14922">MVVLQPMEKFLVVLKGLGFFLLLSALLFIAQWQLAENNVVVLNYKIHILIFFITLISLVTILVVFALEKKNIIGFIFLGFVVFKIFAIGYIAVFQKDFELNIIPYFVIYWIYLLIEVVFVLKLVKKQD</sequence>
<name>A0A1N6F1T0_9FLAO</name>
<feature type="transmembrane region" description="Helical" evidence="1">
    <location>
        <begin position="72"/>
        <end position="93"/>
    </location>
</feature>
<keyword evidence="1" id="KW-0812">Transmembrane</keyword>
<dbReference type="AlphaFoldDB" id="A0A1N6F1T0"/>
<keyword evidence="1" id="KW-1133">Transmembrane helix</keyword>
<gene>
    <name evidence="2" type="ORF">SAMN05421769_0905</name>
</gene>
<protein>
    <submittedName>
        <fullName evidence="2">Uncharacterized protein</fullName>
    </submittedName>
</protein>
<proteinExistence type="predicted"/>
<dbReference type="STRING" id="59733.SAMN05421769_0905"/>
<feature type="transmembrane region" description="Helical" evidence="1">
    <location>
        <begin position="105"/>
        <end position="124"/>
    </location>
</feature>
<feature type="transmembrane region" description="Helical" evidence="1">
    <location>
        <begin position="12"/>
        <end position="34"/>
    </location>
</feature>
<evidence type="ECO:0000256" key="1">
    <source>
        <dbReference type="SAM" id="Phobius"/>
    </source>
</evidence>
<organism evidence="2 3">
    <name type="scientific">Chryseobacterium scophthalmum</name>
    <dbReference type="NCBI Taxonomy" id="59733"/>
    <lineage>
        <taxon>Bacteria</taxon>
        <taxon>Pseudomonadati</taxon>
        <taxon>Bacteroidota</taxon>
        <taxon>Flavobacteriia</taxon>
        <taxon>Flavobacteriales</taxon>
        <taxon>Weeksellaceae</taxon>
        <taxon>Chryseobacterium group</taxon>
        <taxon>Chryseobacterium</taxon>
    </lineage>
</organism>